<name>A0A7S2XPB8_9STRA</name>
<proteinExistence type="inferred from homology"/>
<keyword evidence="4 8" id="KW-0812">Transmembrane</keyword>
<accession>A0A7S2XPB8</accession>
<keyword evidence="7 8" id="KW-0472">Membrane</keyword>
<dbReference type="InterPro" id="IPR050391">
    <property type="entry name" value="Mito_Metabolite_Transporter"/>
</dbReference>
<keyword evidence="5" id="KW-0677">Repeat</keyword>
<feature type="repeat" description="Solcar" evidence="8">
    <location>
        <begin position="39"/>
        <end position="117"/>
    </location>
</feature>
<evidence type="ECO:0000256" key="2">
    <source>
        <dbReference type="ARBA" id="ARBA00006375"/>
    </source>
</evidence>
<dbReference type="Pfam" id="PF00153">
    <property type="entry name" value="Mito_carr"/>
    <property type="match status" value="3"/>
</dbReference>
<dbReference type="PANTHER" id="PTHR45618">
    <property type="entry name" value="MITOCHONDRIAL DICARBOXYLATE CARRIER-RELATED"/>
    <property type="match status" value="1"/>
</dbReference>
<gene>
    <name evidence="10" type="ORF">ASEP1449_LOCUS11030</name>
</gene>
<reference evidence="10" key="1">
    <citation type="submission" date="2021-01" db="EMBL/GenBank/DDBJ databases">
        <authorList>
            <person name="Corre E."/>
            <person name="Pelletier E."/>
            <person name="Niang G."/>
            <person name="Scheremetjew M."/>
            <person name="Finn R."/>
            <person name="Kale V."/>
            <person name="Holt S."/>
            <person name="Cochrane G."/>
            <person name="Meng A."/>
            <person name="Brown T."/>
            <person name="Cohen L."/>
        </authorList>
    </citation>
    <scope>NUCLEOTIDE SEQUENCE</scope>
    <source>
        <strain evidence="10">CCMP2084</strain>
    </source>
</reference>
<sequence length="325" mass="35896">MNWNNIMTSAAAPQRHVNQQVLATSPAQTEELKPFSKPVIFATSGLGGCLGWVVVHPANTVAVRWNLQPPGTTFNFMTMIRNTGGWMGLYDGLGAGVIRQVFYASTRFGLFETFRDKLHEIRGKTDFASRVGIGAVTGGIAAYVSCPMEVAVVRLSNDSTLPAAERRNYKGISDTFSRIVKEEGVAAFWRGSTPFVQRAMMVGVFQVATLDQFKELYASWLGQTKNSIPNVFCASMTSGLLYSIATMPLEASKNRMASQKPDPKTGLLPYKTTLQTMRLVSSQQGFLALYNGFLPYYMRCGGHTVAMFVSVQLIRDAYRARFMQE</sequence>
<evidence type="ECO:0000256" key="5">
    <source>
        <dbReference type="ARBA" id="ARBA00022737"/>
    </source>
</evidence>
<keyword evidence="3 9" id="KW-0813">Transport</keyword>
<evidence type="ECO:0000256" key="9">
    <source>
        <dbReference type="RuleBase" id="RU000488"/>
    </source>
</evidence>
<feature type="repeat" description="Solcar" evidence="8">
    <location>
        <begin position="226"/>
        <end position="317"/>
    </location>
</feature>
<dbReference type="SUPFAM" id="SSF103506">
    <property type="entry name" value="Mitochondrial carrier"/>
    <property type="match status" value="1"/>
</dbReference>
<evidence type="ECO:0000256" key="6">
    <source>
        <dbReference type="ARBA" id="ARBA00022989"/>
    </source>
</evidence>
<evidence type="ECO:0000256" key="7">
    <source>
        <dbReference type="ARBA" id="ARBA00023136"/>
    </source>
</evidence>
<comment type="subcellular location">
    <subcellularLocation>
        <location evidence="1">Membrane</location>
        <topology evidence="1">Multi-pass membrane protein</topology>
    </subcellularLocation>
</comment>
<protein>
    <recommendedName>
        <fullName evidence="11">Mitochondrial carrier protein</fullName>
    </recommendedName>
</protein>
<evidence type="ECO:0000256" key="8">
    <source>
        <dbReference type="PROSITE-ProRule" id="PRU00282"/>
    </source>
</evidence>
<dbReference type="EMBL" id="HBHQ01016511">
    <property type="protein sequence ID" value="CAD9819198.1"/>
    <property type="molecule type" value="Transcribed_RNA"/>
</dbReference>
<dbReference type="InterPro" id="IPR018108">
    <property type="entry name" value="MCP_transmembrane"/>
</dbReference>
<evidence type="ECO:0000313" key="10">
    <source>
        <dbReference type="EMBL" id="CAD9819198.1"/>
    </source>
</evidence>
<dbReference type="PROSITE" id="PS50920">
    <property type="entry name" value="SOLCAR"/>
    <property type="match status" value="3"/>
</dbReference>
<dbReference type="GO" id="GO:0016020">
    <property type="term" value="C:membrane"/>
    <property type="evidence" value="ECO:0007669"/>
    <property type="project" value="UniProtKB-SubCell"/>
</dbReference>
<dbReference type="InterPro" id="IPR023395">
    <property type="entry name" value="MCP_dom_sf"/>
</dbReference>
<feature type="repeat" description="Solcar" evidence="8">
    <location>
        <begin position="125"/>
        <end position="216"/>
    </location>
</feature>
<keyword evidence="6" id="KW-1133">Transmembrane helix</keyword>
<dbReference type="AlphaFoldDB" id="A0A7S2XPB8"/>
<evidence type="ECO:0000256" key="1">
    <source>
        <dbReference type="ARBA" id="ARBA00004141"/>
    </source>
</evidence>
<organism evidence="10">
    <name type="scientific">Attheya septentrionalis</name>
    <dbReference type="NCBI Taxonomy" id="420275"/>
    <lineage>
        <taxon>Eukaryota</taxon>
        <taxon>Sar</taxon>
        <taxon>Stramenopiles</taxon>
        <taxon>Ochrophyta</taxon>
        <taxon>Bacillariophyta</taxon>
        <taxon>Coscinodiscophyceae</taxon>
        <taxon>Chaetocerotophycidae</taxon>
        <taxon>Chaetocerotales</taxon>
        <taxon>Attheyaceae</taxon>
        <taxon>Attheya</taxon>
    </lineage>
</organism>
<evidence type="ECO:0000256" key="4">
    <source>
        <dbReference type="ARBA" id="ARBA00022692"/>
    </source>
</evidence>
<evidence type="ECO:0000256" key="3">
    <source>
        <dbReference type="ARBA" id="ARBA00022448"/>
    </source>
</evidence>
<comment type="similarity">
    <text evidence="2 9">Belongs to the mitochondrial carrier (TC 2.A.29) family.</text>
</comment>
<dbReference type="Gene3D" id="1.50.40.10">
    <property type="entry name" value="Mitochondrial carrier domain"/>
    <property type="match status" value="1"/>
</dbReference>
<evidence type="ECO:0008006" key="11">
    <source>
        <dbReference type="Google" id="ProtNLM"/>
    </source>
</evidence>